<dbReference type="Proteomes" id="UP000035174">
    <property type="component" value="Unassembled WGS sequence"/>
</dbReference>
<proteinExistence type="predicted"/>
<dbReference type="NCBIfam" id="TIGR01725">
    <property type="entry name" value="phge_HK97_gp10"/>
    <property type="match status" value="1"/>
</dbReference>
<evidence type="ECO:0008006" key="3">
    <source>
        <dbReference type="Google" id="ProtNLM"/>
    </source>
</evidence>
<protein>
    <recommendedName>
        <fullName evidence="3">HK97 gp10 family phage protein</fullName>
    </recommendedName>
</protein>
<name>A0AAW3HSW9_STRAG</name>
<dbReference type="EMBL" id="LCVB01000027">
    <property type="protein sequence ID" value="KLJ29754.1"/>
    <property type="molecule type" value="Genomic_DNA"/>
</dbReference>
<organism evidence="1 2">
    <name type="scientific">Streptococcus agalactiae</name>
    <dbReference type="NCBI Taxonomy" id="1311"/>
    <lineage>
        <taxon>Bacteria</taxon>
        <taxon>Bacillati</taxon>
        <taxon>Bacillota</taxon>
        <taxon>Bacilli</taxon>
        <taxon>Lactobacillales</taxon>
        <taxon>Streptococcaceae</taxon>
        <taxon>Streptococcus</taxon>
    </lineage>
</organism>
<accession>A0AAW3HSW9</accession>
<sequence>MINLTLEGEHELLSALKKEVTFENKRKAVRKHGTKMHSKAIDKAVFNGHYEWQKGKGRVFVKPTGATRRSIKLEFSNQSTVAKVKAGTNYSGYLETGTRLMEEQPFMKPALDSVIDNFIKDLARVE</sequence>
<evidence type="ECO:0000313" key="2">
    <source>
        <dbReference type="Proteomes" id="UP000035174"/>
    </source>
</evidence>
<evidence type="ECO:0000313" key="1">
    <source>
        <dbReference type="EMBL" id="KLJ29754.1"/>
    </source>
</evidence>
<dbReference type="RefSeq" id="WP_000609259.1">
    <property type="nucleotide sequence ID" value="NZ_AP020310.1"/>
</dbReference>
<dbReference type="InterPro" id="IPR010064">
    <property type="entry name" value="HK97-gp10_tail"/>
</dbReference>
<comment type="caution">
    <text evidence="1">The sequence shown here is derived from an EMBL/GenBank/DDBJ whole genome shotgun (WGS) entry which is preliminary data.</text>
</comment>
<gene>
    <name evidence="1" type="ORF">WA45_05255</name>
</gene>
<dbReference type="AlphaFoldDB" id="A0AAW3HSW9"/>
<reference evidence="1 2" key="1">
    <citation type="journal article" date="2015" name="PLoS ONE">
        <title>Genomic analysis reveals the molecular basis for capsule loss in the group B streptococcus population.</title>
        <authorList>
            <consortium name="DEVANI Consortium"/>
            <person name="Rosini R."/>
            <person name="Campisi E."/>
            <person name="De Chiara M."/>
            <person name="Tettelin H."/>
            <person name="Rinaudo D."/>
            <person name="Toniolo C."/>
            <person name="Metruccio M."/>
            <person name="Guidotti S."/>
            <person name="Sorensen U.B."/>
            <person name="Kilian M."/>
            <person name="Ramirez M."/>
            <person name="Janulczyk R."/>
            <person name="Donati C."/>
            <person name="Grandi G."/>
            <person name="Margarit I."/>
        </authorList>
    </citation>
    <scope>NUCLEOTIDE SEQUENCE [LARGE SCALE GENOMIC DNA]</scope>
    <source>
        <strain evidence="1 2">ES-PW-063</strain>
    </source>
</reference>